<evidence type="ECO:0000259" key="7">
    <source>
        <dbReference type="PROSITE" id="PS50240"/>
    </source>
</evidence>
<proteinExistence type="predicted"/>
<evidence type="ECO:0000256" key="6">
    <source>
        <dbReference type="ARBA" id="ARBA00023180"/>
    </source>
</evidence>
<dbReference type="CDD" id="cd00190">
    <property type="entry name" value="Tryp_SPc"/>
    <property type="match status" value="1"/>
</dbReference>
<keyword evidence="1" id="KW-0645">Protease</keyword>
<dbReference type="InterPro" id="IPR001314">
    <property type="entry name" value="Peptidase_S1A"/>
</dbReference>
<dbReference type="InterPro" id="IPR001254">
    <property type="entry name" value="Trypsin_dom"/>
</dbReference>
<dbReference type="PROSITE" id="PS00135">
    <property type="entry name" value="TRYPSIN_SER"/>
    <property type="match status" value="1"/>
</dbReference>
<protein>
    <recommendedName>
        <fullName evidence="7">Peptidase S1 domain-containing protein</fullName>
    </recommendedName>
</protein>
<gene>
    <name evidence="8" type="ORF">Q8A67_001511</name>
</gene>
<evidence type="ECO:0000256" key="4">
    <source>
        <dbReference type="ARBA" id="ARBA00022825"/>
    </source>
</evidence>
<dbReference type="InterPro" id="IPR043504">
    <property type="entry name" value="Peptidase_S1_PA_chymotrypsin"/>
</dbReference>
<dbReference type="PRINTS" id="PR00722">
    <property type="entry name" value="CHYMOTRYPSIN"/>
</dbReference>
<dbReference type="EMBL" id="JAUYZG010000001">
    <property type="protein sequence ID" value="KAK2917137.1"/>
    <property type="molecule type" value="Genomic_DNA"/>
</dbReference>
<evidence type="ECO:0000256" key="1">
    <source>
        <dbReference type="ARBA" id="ARBA00022670"/>
    </source>
</evidence>
<dbReference type="Pfam" id="PF00089">
    <property type="entry name" value="Trypsin"/>
    <property type="match status" value="1"/>
</dbReference>
<sequence>MVMIGMEREAGKCVGETSYCVSISEENRHVKQKETKLCALCQLDVCGQVFLNDRIVGGENATAGAWPWQVSIHVGFGHNCGGTLISKDWVLSAARCFQNFLFFKVVMYFGRLTQSGTNPYEASRTASQIIKHPLFQYPNPDHDIALVKLSSSVAFSDFIRPVSLAAAGSVFAAGTESWVTGWGLLQPEGPPSNTLQEVMIPVVSNSECANVYEGVTSITSNMICAGQEGKSICPGDSGGPLLIRKGSLWIQSGIMSFSRNLCYDLKHPSVFTRVSQYQDWIKLHMGSNPPGFVQFDTDIHYSWTISPAKDFEL</sequence>
<dbReference type="PANTHER" id="PTHR24253">
    <property type="entry name" value="TRANSMEMBRANE PROTEASE SERINE"/>
    <property type="match status" value="1"/>
</dbReference>
<accession>A0AA88TXU5</accession>
<evidence type="ECO:0000256" key="3">
    <source>
        <dbReference type="ARBA" id="ARBA00022801"/>
    </source>
</evidence>
<dbReference type="GO" id="GO:0004252">
    <property type="term" value="F:serine-type endopeptidase activity"/>
    <property type="evidence" value="ECO:0007669"/>
    <property type="project" value="InterPro"/>
</dbReference>
<dbReference type="SUPFAM" id="SSF50494">
    <property type="entry name" value="Trypsin-like serine proteases"/>
    <property type="match status" value="1"/>
</dbReference>
<keyword evidence="5" id="KW-1015">Disulfide bond</keyword>
<keyword evidence="4" id="KW-0720">Serine protease</keyword>
<dbReference type="PROSITE" id="PS50240">
    <property type="entry name" value="TRYPSIN_DOM"/>
    <property type="match status" value="1"/>
</dbReference>
<keyword evidence="3" id="KW-0378">Hydrolase</keyword>
<evidence type="ECO:0000313" key="8">
    <source>
        <dbReference type="EMBL" id="KAK2917137.1"/>
    </source>
</evidence>
<dbReference type="FunFam" id="2.40.10.10:FF:000024">
    <property type="entry name" value="Serine protease 53"/>
    <property type="match status" value="1"/>
</dbReference>
<evidence type="ECO:0000256" key="5">
    <source>
        <dbReference type="ARBA" id="ARBA00023157"/>
    </source>
</evidence>
<reference evidence="8" key="1">
    <citation type="submission" date="2023-08" db="EMBL/GenBank/DDBJ databases">
        <title>Chromosome-level Genome Assembly of mud carp (Cirrhinus molitorella).</title>
        <authorList>
            <person name="Liu H."/>
        </authorList>
    </citation>
    <scope>NUCLEOTIDE SEQUENCE</scope>
    <source>
        <strain evidence="8">Prfri</strain>
        <tissue evidence="8">Muscle</tissue>
    </source>
</reference>
<dbReference type="AlphaFoldDB" id="A0AA88TXU5"/>
<name>A0AA88TXU5_9TELE</name>
<keyword evidence="2" id="KW-0732">Signal</keyword>
<evidence type="ECO:0000313" key="9">
    <source>
        <dbReference type="Proteomes" id="UP001187343"/>
    </source>
</evidence>
<dbReference type="InterPro" id="IPR009003">
    <property type="entry name" value="Peptidase_S1_PA"/>
</dbReference>
<dbReference type="PANTHER" id="PTHR24253:SF144">
    <property type="entry name" value="CHYMOTRYPSIN-LIKE PROTEASE CTRL-1-RELATED"/>
    <property type="match status" value="1"/>
</dbReference>
<dbReference type="GO" id="GO:0006508">
    <property type="term" value="P:proteolysis"/>
    <property type="evidence" value="ECO:0007669"/>
    <property type="project" value="UniProtKB-KW"/>
</dbReference>
<evidence type="ECO:0000256" key="2">
    <source>
        <dbReference type="ARBA" id="ARBA00022729"/>
    </source>
</evidence>
<feature type="domain" description="Peptidase S1" evidence="7">
    <location>
        <begin position="55"/>
        <end position="286"/>
    </location>
</feature>
<dbReference type="Gene3D" id="2.40.10.10">
    <property type="entry name" value="Trypsin-like serine proteases"/>
    <property type="match status" value="1"/>
</dbReference>
<organism evidence="8 9">
    <name type="scientific">Cirrhinus molitorella</name>
    <name type="common">mud carp</name>
    <dbReference type="NCBI Taxonomy" id="172907"/>
    <lineage>
        <taxon>Eukaryota</taxon>
        <taxon>Metazoa</taxon>
        <taxon>Chordata</taxon>
        <taxon>Craniata</taxon>
        <taxon>Vertebrata</taxon>
        <taxon>Euteleostomi</taxon>
        <taxon>Actinopterygii</taxon>
        <taxon>Neopterygii</taxon>
        <taxon>Teleostei</taxon>
        <taxon>Ostariophysi</taxon>
        <taxon>Cypriniformes</taxon>
        <taxon>Cyprinidae</taxon>
        <taxon>Labeoninae</taxon>
        <taxon>Labeonini</taxon>
        <taxon>Cirrhinus</taxon>
    </lineage>
</organism>
<dbReference type="InterPro" id="IPR033116">
    <property type="entry name" value="TRYPSIN_SER"/>
</dbReference>
<dbReference type="Proteomes" id="UP001187343">
    <property type="component" value="Unassembled WGS sequence"/>
</dbReference>
<keyword evidence="9" id="KW-1185">Reference proteome</keyword>
<comment type="caution">
    <text evidence="8">The sequence shown here is derived from an EMBL/GenBank/DDBJ whole genome shotgun (WGS) entry which is preliminary data.</text>
</comment>
<keyword evidence="6" id="KW-0325">Glycoprotein</keyword>
<dbReference type="SMART" id="SM00020">
    <property type="entry name" value="Tryp_SPc"/>
    <property type="match status" value="1"/>
</dbReference>